<dbReference type="EMBL" id="VFOL01000001">
    <property type="protein sequence ID" value="TQL36451.1"/>
    <property type="molecule type" value="Genomic_DNA"/>
</dbReference>
<feature type="compositionally biased region" description="Pro residues" evidence="1">
    <location>
        <begin position="434"/>
        <end position="455"/>
    </location>
</feature>
<dbReference type="SUPFAM" id="SSF49785">
    <property type="entry name" value="Galactose-binding domain-like"/>
    <property type="match status" value="1"/>
</dbReference>
<organism evidence="3 4">
    <name type="scientific">Salinispora arenicola</name>
    <dbReference type="NCBI Taxonomy" id="168697"/>
    <lineage>
        <taxon>Bacteria</taxon>
        <taxon>Bacillati</taxon>
        <taxon>Actinomycetota</taxon>
        <taxon>Actinomycetes</taxon>
        <taxon>Micromonosporales</taxon>
        <taxon>Micromonosporaceae</taxon>
        <taxon>Salinispora</taxon>
    </lineage>
</organism>
<evidence type="ECO:0000313" key="4">
    <source>
        <dbReference type="Proteomes" id="UP000315983"/>
    </source>
</evidence>
<comment type="caution">
    <text evidence="3">The sequence shown here is derived from an EMBL/GenBank/DDBJ whole genome shotgun (WGS) entry which is preliminary data.</text>
</comment>
<reference evidence="3 4" key="1">
    <citation type="submission" date="2019-06" db="EMBL/GenBank/DDBJ databases">
        <title>Sequencing the genomes of 1000 actinobacteria strains.</title>
        <authorList>
            <person name="Klenk H.-P."/>
        </authorList>
    </citation>
    <scope>NUCLEOTIDE SEQUENCE [LARGE SCALE GENOMIC DNA]</scope>
    <source>
        <strain evidence="3 4">DSM 44819</strain>
    </source>
</reference>
<feature type="compositionally biased region" description="Low complexity" evidence="1">
    <location>
        <begin position="394"/>
        <end position="412"/>
    </location>
</feature>
<feature type="region of interest" description="Disordered" evidence="1">
    <location>
        <begin position="271"/>
        <end position="343"/>
    </location>
</feature>
<evidence type="ECO:0000259" key="2">
    <source>
        <dbReference type="PROSITE" id="PS50022"/>
    </source>
</evidence>
<evidence type="ECO:0000256" key="1">
    <source>
        <dbReference type="SAM" id="MobiDB-lite"/>
    </source>
</evidence>
<dbReference type="InterPro" id="IPR008979">
    <property type="entry name" value="Galactose-bd-like_sf"/>
</dbReference>
<dbReference type="Proteomes" id="UP000315983">
    <property type="component" value="Unassembled WGS sequence"/>
</dbReference>
<protein>
    <submittedName>
        <fullName evidence="3">F5/8 type C domain-containing protein</fullName>
    </submittedName>
</protein>
<dbReference type="PROSITE" id="PS50022">
    <property type="entry name" value="FA58C_3"/>
    <property type="match status" value="1"/>
</dbReference>
<dbReference type="Gene3D" id="2.60.120.260">
    <property type="entry name" value="Galactose-binding domain-like"/>
    <property type="match status" value="1"/>
</dbReference>
<dbReference type="Pfam" id="PF00754">
    <property type="entry name" value="F5_F8_type_C"/>
    <property type="match status" value="1"/>
</dbReference>
<feature type="compositionally biased region" description="Polar residues" evidence="1">
    <location>
        <begin position="464"/>
        <end position="474"/>
    </location>
</feature>
<name>A0A542XKR7_SALAC</name>
<evidence type="ECO:0000313" key="3">
    <source>
        <dbReference type="EMBL" id="TQL36451.1"/>
    </source>
</evidence>
<sequence length="586" mass="59516">MDSGDDSVWSDGSGPSVLEWVSAGVAVVGGLVDEVAVALARSLPVAAGEVTVLGRVGSPADWVVVAEALSTVVPSVGLVRLAMSGAGVEDGSGLVAAAVVAERLGVEVVAPAGCVVVVPGGTLFGEAGWRRFGVGAAADGGGPDGAMGRRFPTPGWQAGLDTVADEGPSAGLVRAVIPAGVWLYPDLPDQATPDCDDLAFAIPVDVDRPMLLVGRPGVPAPDPDAVAAVADRLPRTVRGNLVIVPYGPGSAVCSQVSERLSRRWARTVTMATGLPVPTTSTQNRSRNVDHDSAPMGGPRLGRTSSPADTAPDHPVAPDRATPAEPSIRSRSGQISASSPSGPVRRGGRLLLGAALAVATVAASGGIVFALRAEVDAGSDADWAAVSAPAAVASPEPAPAAESPTSIATTPTAQRAPNQSVSPAASTDSSRTPRPTEPAPPATKPPTAVPDIPGEPNPTGRNLALSGTVTASSTEGAPWIAQNATDGDRTTRWSSDWGSDPQWIAVDLGSIWSLTEVRLVWEAAYATSYRVEISRDGATWSALRNVTGGTGGTVRVDASSALARHVRVVGIQRATGYGYSLWEIEVR</sequence>
<accession>A0A542XKR7</accession>
<gene>
    <name evidence="3" type="ORF">FB564_1547</name>
</gene>
<feature type="domain" description="F5/8 type C" evidence="2">
    <location>
        <begin position="446"/>
        <end position="586"/>
    </location>
</feature>
<feature type="region of interest" description="Disordered" evidence="1">
    <location>
        <begin position="394"/>
        <end position="497"/>
    </location>
</feature>
<feature type="compositionally biased region" description="Polar residues" evidence="1">
    <location>
        <begin position="414"/>
        <end position="429"/>
    </location>
</feature>
<dbReference type="AlphaFoldDB" id="A0A542XKR7"/>
<dbReference type="InterPro" id="IPR000421">
    <property type="entry name" value="FA58C"/>
</dbReference>
<proteinExistence type="predicted"/>